<accession>A0A1G1YKM9</accession>
<dbReference type="STRING" id="1797545.A3B15_02150"/>
<dbReference type="EMBL" id="MHIO01000037">
    <property type="protein sequence ID" value="OGY52903.1"/>
    <property type="molecule type" value="Genomic_DNA"/>
</dbReference>
<sequence length="252" mass="27897">MEIKNVTDFEKAVRTGGYDQPGIAESYEKITGKFFSERQREAEQLIGLIPEELELAGGQRVPLNECRAVDLGCGPGLIADNLAGKVKEIVAIDAAKEMVGFLKEKYKNQKEITAVRADMTEIPLADQSAEIVVSSGAIFELPADGQSDEKFLAEAARILKPGGILILDSISNANYYNSDRPDSSRNFSRQRAEDIKNAAQSDSAVKQRTRVFLDSELKGQLENFGYDCEAESFFNEDYRLLCAVKITKKIKK</sequence>
<evidence type="ECO:0000259" key="1">
    <source>
        <dbReference type="Pfam" id="PF08241"/>
    </source>
</evidence>
<dbReference type="SUPFAM" id="SSF53335">
    <property type="entry name" value="S-adenosyl-L-methionine-dependent methyltransferases"/>
    <property type="match status" value="1"/>
</dbReference>
<dbReference type="CDD" id="cd02440">
    <property type="entry name" value="AdoMet_MTases"/>
    <property type="match status" value="1"/>
</dbReference>
<dbReference type="InterPro" id="IPR029063">
    <property type="entry name" value="SAM-dependent_MTases_sf"/>
</dbReference>
<feature type="domain" description="Methyltransferase type 11" evidence="1">
    <location>
        <begin position="69"/>
        <end position="167"/>
    </location>
</feature>
<comment type="caution">
    <text evidence="2">The sequence shown here is derived from an EMBL/GenBank/DDBJ whole genome shotgun (WGS) entry which is preliminary data.</text>
</comment>
<dbReference type="PANTHER" id="PTHR43591">
    <property type="entry name" value="METHYLTRANSFERASE"/>
    <property type="match status" value="1"/>
</dbReference>
<evidence type="ECO:0000313" key="3">
    <source>
        <dbReference type="Proteomes" id="UP000177250"/>
    </source>
</evidence>
<evidence type="ECO:0000313" key="2">
    <source>
        <dbReference type="EMBL" id="OGY52903.1"/>
    </source>
</evidence>
<organism evidence="2 3">
    <name type="scientific">Candidatus Buchananbacteria bacterium RIFCSPLOWO2_01_FULL_45_31</name>
    <dbReference type="NCBI Taxonomy" id="1797545"/>
    <lineage>
        <taxon>Bacteria</taxon>
        <taxon>Candidatus Buchananiibacteriota</taxon>
    </lineage>
</organism>
<dbReference type="InterPro" id="IPR013216">
    <property type="entry name" value="Methyltransf_11"/>
</dbReference>
<dbReference type="AlphaFoldDB" id="A0A1G1YKM9"/>
<dbReference type="Pfam" id="PF08241">
    <property type="entry name" value="Methyltransf_11"/>
    <property type="match status" value="1"/>
</dbReference>
<dbReference type="Proteomes" id="UP000177250">
    <property type="component" value="Unassembled WGS sequence"/>
</dbReference>
<reference evidence="2 3" key="1">
    <citation type="journal article" date="2016" name="Nat. Commun.">
        <title>Thousands of microbial genomes shed light on interconnected biogeochemical processes in an aquifer system.</title>
        <authorList>
            <person name="Anantharaman K."/>
            <person name="Brown C.T."/>
            <person name="Hug L.A."/>
            <person name="Sharon I."/>
            <person name="Castelle C.J."/>
            <person name="Probst A.J."/>
            <person name="Thomas B.C."/>
            <person name="Singh A."/>
            <person name="Wilkins M.J."/>
            <person name="Karaoz U."/>
            <person name="Brodie E.L."/>
            <person name="Williams K.H."/>
            <person name="Hubbard S.S."/>
            <person name="Banfield J.F."/>
        </authorList>
    </citation>
    <scope>NUCLEOTIDE SEQUENCE [LARGE SCALE GENOMIC DNA]</scope>
</reference>
<gene>
    <name evidence="2" type="ORF">A3B15_02150</name>
</gene>
<dbReference type="Gene3D" id="3.40.50.150">
    <property type="entry name" value="Vaccinia Virus protein VP39"/>
    <property type="match status" value="1"/>
</dbReference>
<proteinExistence type="predicted"/>
<dbReference type="GO" id="GO:0008757">
    <property type="term" value="F:S-adenosylmethionine-dependent methyltransferase activity"/>
    <property type="evidence" value="ECO:0007669"/>
    <property type="project" value="InterPro"/>
</dbReference>
<name>A0A1G1YKM9_9BACT</name>
<protein>
    <recommendedName>
        <fullName evidence="1">Methyltransferase type 11 domain-containing protein</fullName>
    </recommendedName>
</protein>